<comment type="caution">
    <text evidence="2">The sequence shown here is derived from an EMBL/GenBank/DDBJ whole genome shotgun (WGS) entry which is preliminary data.</text>
</comment>
<dbReference type="AlphaFoldDB" id="A0A7J8PP78"/>
<evidence type="ECO:0000313" key="2">
    <source>
        <dbReference type="EMBL" id="MBA0590926.1"/>
    </source>
</evidence>
<feature type="region of interest" description="Disordered" evidence="1">
    <location>
        <begin position="111"/>
        <end position="181"/>
    </location>
</feature>
<accession>A0A7J8PP78</accession>
<proteinExistence type="predicted"/>
<organism evidence="2 3">
    <name type="scientific">Gossypium raimondii</name>
    <name type="common">Peruvian cotton</name>
    <name type="synonym">Gossypium klotzschianum subsp. raimondii</name>
    <dbReference type="NCBI Taxonomy" id="29730"/>
    <lineage>
        <taxon>Eukaryota</taxon>
        <taxon>Viridiplantae</taxon>
        <taxon>Streptophyta</taxon>
        <taxon>Embryophyta</taxon>
        <taxon>Tracheophyta</taxon>
        <taxon>Spermatophyta</taxon>
        <taxon>Magnoliopsida</taxon>
        <taxon>eudicotyledons</taxon>
        <taxon>Gunneridae</taxon>
        <taxon>Pentapetalae</taxon>
        <taxon>rosids</taxon>
        <taxon>malvids</taxon>
        <taxon>Malvales</taxon>
        <taxon>Malvaceae</taxon>
        <taxon>Malvoideae</taxon>
        <taxon>Gossypium</taxon>
    </lineage>
</organism>
<name>A0A7J8PP78_GOSRA</name>
<dbReference type="EMBL" id="JABEZZ010000007">
    <property type="protein sequence ID" value="MBA0590926.1"/>
    <property type="molecule type" value="Genomic_DNA"/>
</dbReference>
<feature type="compositionally biased region" description="Basic residues" evidence="1">
    <location>
        <begin position="151"/>
        <end position="160"/>
    </location>
</feature>
<gene>
    <name evidence="2" type="ORF">Gorai_019615</name>
</gene>
<dbReference type="Proteomes" id="UP000593578">
    <property type="component" value="Unassembled WGS sequence"/>
</dbReference>
<protein>
    <submittedName>
        <fullName evidence="2">Uncharacterized protein</fullName>
    </submittedName>
</protein>
<reference evidence="2 3" key="1">
    <citation type="journal article" date="2019" name="Genome Biol. Evol.">
        <title>Insights into the evolution of the New World diploid cottons (Gossypium, subgenus Houzingenia) based on genome sequencing.</title>
        <authorList>
            <person name="Grover C.E."/>
            <person name="Arick M.A. 2nd"/>
            <person name="Thrash A."/>
            <person name="Conover J.L."/>
            <person name="Sanders W.S."/>
            <person name="Peterson D.G."/>
            <person name="Frelichowski J.E."/>
            <person name="Scheffler J.A."/>
            <person name="Scheffler B.E."/>
            <person name="Wendel J.F."/>
        </authorList>
    </citation>
    <scope>NUCLEOTIDE SEQUENCE [LARGE SCALE GENOMIC DNA]</scope>
    <source>
        <strain evidence="2">8</strain>
        <tissue evidence="2">Leaf</tissue>
    </source>
</reference>
<feature type="compositionally biased region" description="Low complexity" evidence="1">
    <location>
        <begin position="169"/>
        <end position="179"/>
    </location>
</feature>
<evidence type="ECO:0000256" key="1">
    <source>
        <dbReference type="SAM" id="MobiDB-lite"/>
    </source>
</evidence>
<feature type="compositionally biased region" description="Basic and acidic residues" evidence="1">
    <location>
        <begin position="127"/>
        <end position="136"/>
    </location>
</feature>
<sequence length="215" mass="23581">MVDVVMVADDRVEETCTYRPWMLEKENGEGSEDSPKASIKGKGSRMGIRLVVMECRLSGGLNYGGDRGKLKGPSSMTIAHFNLTFEVLLEVAVTLKEGVLDPAKHSTIVFKENNHPNPFEPADDDRPEVLGKDDSTSKGQIVGGKVGAGRNCKKLNKKKRDRESHFKMSSSSRVPLSKSVNNMVGHISSQIGKKGDTRGLKVVEKQLEVEDVIQN</sequence>
<evidence type="ECO:0000313" key="3">
    <source>
        <dbReference type="Proteomes" id="UP000593578"/>
    </source>
</evidence>